<evidence type="ECO:0000256" key="5">
    <source>
        <dbReference type="ARBA" id="ARBA00022691"/>
    </source>
</evidence>
<dbReference type="Proteomes" id="UP000192042">
    <property type="component" value="Chromosome I"/>
</dbReference>
<accession>A0A1W1I5P9</accession>
<comment type="catalytic activity">
    <reaction evidence="6">
        <text>L-lysyl-[protein] + 3 S-adenosyl-L-methionine = N(6),N(6),N(6)-trimethyl-L-lysyl-[protein] + 3 S-adenosyl-L-homocysteine + 3 H(+)</text>
        <dbReference type="Rhea" id="RHEA:54192"/>
        <dbReference type="Rhea" id="RHEA-COMP:9752"/>
        <dbReference type="Rhea" id="RHEA-COMP:13826"/>
        <dbReference type="ChEBI" id="CHEBI:15378"/>
        <dbReference type="ChEBI" id="CHEBI:29969"/>
        <dbReference type="ChEBI" id="CHEBI:57856"/>
        <dbReference type="ChEBI" id="CHEBI:59789"/>
        <dbReference type="ChEBI" id="CHEBI:61961"/>
    </reaction>
</comment>
<evidence type="ECO:0000256" key="3">
    <source>
        <dbReference type="ARBA" id="ARBA00022603"/>
    </source>
</evidence>
<organism evidence="7 8">
    <name type="scientific">Nitrospira japonica</name>
    <dbReference type="NCBI Taxonomy" id="1325564"/>
    <lineage>
        <taxon>Bacteria</taxon>
        <taxon>Pseudomonadati</taxon>
        <taxon>Nitrospirota</taxon>
        <taxon>Nitrospiria</taxon>
        <taxon>Nitrospirales</taxon>
        <taxon>Nitrospiraceae</taxon>
        <taxon>Nitrospira</taxon>
    </lineage>
</organism>
<dbReference type="AlphaFoldDB" id="A0A1W1I5P9"/>
<dbReference type="HAMAP" id="MF_00735">
    <property type="entry name" value="Methyltr_PrmA"/>
    <property type="match status" value="1"/>
</dbReference>
<keyword evidence="8" id="KW-1185">Reference proteome</keyword>
<dbReference type="GO" id="GO:0005840">
    <property type="term" value="C:ribosome"/>
    <property type="evidence" value="ECO:0007669"/>
    <property type="project" value="UniProtKB-KW"/>
</dbReference>
<reference evidence="7 8" key="1">
    <citation type="submission" date="2017-03" db="EMBL/GenBank/DDBJ databases">
        <authorList>
            <person name="Afonso C.L."/>
            <person name="Miller P.J."/>
            <person name="Scott M.A."/>
            <person name="Spackman E."/>
            <person name="Goraichik I."/>
            <person name="Dimitrov K.M."/>
            <person name="Suarez D.L."/>
            <person name="Swayne D.E."/>
        </authorList>
    </citation>
    <scope>NUCLEOTIDE SEQUENCE [LARGE SCALE GENOMIC DNA]</scope>
    <source>
        <strain evidence="7">Genome sequencing of Nitrospira japonica strain NJ11</strain>
    </source>
</reference>
<comment type="subcellular location">
    <subcellularLocation>
        <location evidence="6">Cytoplasm</location>
    </subcellularLocation>
</comment>
<feature type="binding site" evidence="6">
    <location>
        <position position="144"/>
    </location>
    <ligand>
        <name>S-adenosyl-L-methionine</name>
        <dbReference type="ChEBI" id="CHEBI:59789"/>
    </ligand>
</feature>
<dbReference type="KEGG" id="nja:NSJP_2165"/>
<protein>
    <recommendedName>
        <fullName evidence="6">Ribosomal protein L11 methyltransferase</fullName>
        <shortName evidence="6">L11 Mtase</shortName>
        <ecNumber evidence="6">2.1.1.-</ecNumber>
    </recommendedName>
</protein>
<keyword evidence="2 6" id="KW-0963">Cytoplasm</keyword>
<proteinExistence type="inferred from homology"/>
<dbReference type="PANTHER" id="PTHR43648">
    <property type="entry name" value="ELECTRON TRANSFER FLAVOPROTEIN BETA SUBUNIT LYSINE METHYLTRANSFERASE"/>
    <property type="match status" value="1"/>
</dbReference>
<dbReference type="Pfam" id="PF06325">
    <property type="entry name" value="PrmA"/>
    <property type="match status" value="1"/>
</dbReference>
<dbReference type="GO" id="GO:0016279">
    <property type="term" value="F:protein-lysine N-methyltransferase activity"/>
    <property type="evidence" value="ECO:0007669"/>
    <property type="project" value="RHEA"/>
</dbReference>
<evidence type="ECO:0000256" key="2">
    <source>
        <dbReference type="ARBA" id="ARBA00022490"/>
    </source>
</evidence>
<dbReference type="CDD" id="cd02440">
    <property type="entry name" value="AdoMet_MTases"/>
    <property type="match status" value="1"/>
</dbReference>
<evidence type="ECO:0000313" key="7">
    <source>
        <dbReference type="EMBL" id="SLM48337.1"/>
    </source>
</evidence>
<dbReference type="PANTHER" id="PTHR43648:SF1">
    <property type="entry name" value="ELECTRON TRANSFER FLAVOPROTEIN BETA SUBUNIT LYSINE METHYLTRANSFERASE"/>
    <property type="match status" value="1"/>
</dbReference>
<keyword evidence="3 6" id="KW-0489">Methyltransferase</keyword>
<evidence type="ECO:0000256" key="6">
    <source>
        <dbReference type="HAMAP-Rule" id="MF_00735"/>
    </source>
</evidence>
<comment type="similarity">
    <text evidence="1 6">Belongs to the methyltransferase superfamily. PrmA family.</text>
</comment>
<dbReference type="STRING" id="1325564.NSJP_2165"/>
<dbReference type="GO" id="GO:0032259">
    <property type="term" value="P:methylation"/>
    <property type="evidence" value="ECO:0007669"/>
    <property type="project" value="UniProtKB-KW"/>
</dbReference>
<evidence type="ECO:0000256" key="4">
    <source>
        <dbReference type="ARBA" id="ARBA00022679"/>
    </source>
</evidence>
<feature type="binding site" evidence="6">
    <location>
        <position position="187"/>
    </location>
    <ligand>
        <name>S-adenosyl-L-methionine</name>
        <dbReference type="ChEBI" id="CHEBI:59789"/>
    </ligand>
</feature>
<name>A0A1W1I5P9_9BACT</name>
<evidence type="ECO:0000256" key="1">
    <source>
        <dbReference type="ARBA" id="ARBA00009741"/>
    </source>
</evidence>
<dbReference type="Gene3D" id="3.40.50.150">
    <property type="entry name" value="Vaccinia Virus protein VP39"/>
    <property type="match status" value="1"/>
</dbReference>
<comment type="function">
    <text evidence="6">Methylates ribosomal protein L11.</text>
</comment>
<dbReference type="GO" id="GO:0005737">
    <property type="term" value="C:cytoplasm"/>
    <property type="evidence" value="ECO:0007669"/>
    <property type="project" value="UniProtKB-SubCell"/>
</dbReference>
<dbReference type="InterPro" id="IPR004498">
    <property type="entry name" value="Ribosomal_PrmA_MeTrfase"/>
</dbReference>
<gene>
    <name evidence="6 7" type="primary">prmA</name>
    <name evidence="7" type="ORF">NSJP_2165</name>
</gene>
<dbReference type="EMBL" id="LT828648">
    <property type="protein sequence ID" value="SLM48337.1"/>
    <property type="molecule type" value="Genomic_DNA"/>
</dbReference>
<keyword evidence="7" id="KW-0689">Ribosomal protein</keyword>
<dbReference type="OrthoDB" id="9785995at2"/>
<keyword evidence="5 6" id="KW-0949">S-adenosyl-L-methionine</keyword>
<dbReference type="InterPro" id="IPR029063">
    <property type="entry name" value="SAM-dependent_MTases_sf"/>
</dbReference>
<keyword evidence="4 6" id="KW-0808">Transferase</keyword>
<evidence type="ECO:0000313" key="8">
    <source>
        <dbReference type="Proteomes" id="UP000192042"/>
    </source>
</evidence>
<dbReference type="EC" id="2.1.1.-" evidence="6"/>
<feature type="binding site" evidence="6">
    <location>
        <position position="165"/>
    </location>
    <ligand>
        <name>S-adenosyl-L-methionine</name>
        <dbReference type="ChEBI" id="CHEBI:59789"/>
    </ligand>
</feature>
<feature type="binding site" evidence="6">
    <location>
        <position position="228"/>
    </location>
    <ligand>
        <name>S-adenosyl-L-methionine</name>
        <dbReference type="ChEBI" id="CHEBI:59789"/>
    </ligand>
</feature>
<dbReference type="SUPFAM" id="SSF53335">
    <property type="entry name" value="S-adenosyl-L-methionine-dependent methyltransferases"/>
    <property type="match status" value="1"/>
</dbReference>
<dbReference type="InterPro" id="IPR050078">
    <property type="entry name" value="Ribosomal_L11_MeTrfase_PrmA"/>
</dbReference>
<sequence length="298" mass="32924">MGPYWKPDMPSTPSDWIDVRILSCPAASEFLGLLDDPDVGGVWEDGESLHLYWPTLRWSSERLDRVRLTLRRLRGEEQLLPEIRIDSLPHQDWNRQWAESVKPLRIGRRIVIRPSWEAAEVQADHVEIVLDPKQAFGTGHHATTRMLLEWLETLALDGATVLDVGTGSGILAMVALRLGAVRAVGFDDDPVAVECAQDYARDNRFGEELTLGCGTLARGERFDLVLANLDAATLTSLTDELAVATGRRLLVSGLLVDQRGEIAEGFARAGLYQGGVRELDGWTAVEFLRADACDGPES</sequence>
<keyword evidence="7" id="KW-0687">Ribonucleoprotein</keyword>